<gene>
    <name evidence="1" type="ORF">C24_LOCUS5272</name>
</gene>
<accession>A0A5S9WPC6</accession>
<evidence type="ECO:0000313" key="2">
    <source>
        <dbReference type="Proteomes" id="UP000434276"/>
    </source>
</evidence>
<sequence>MQTAIKSSHRQIRFTPPLKDDIKVDRIPNFERIICLSLNLIMLKNTSRLSNVVFRSIPTKWKGAVNLNPEKRLRTPMVTMKNLRLERKQKHTDCWSWLFLCFGKTTIEAGDDVAVL</sequence>
<name>A0A5S9WPC6_ARATH</name>
<proteinExistence type="predicted"/>
<dbReference type="EMBL" id="CACSHJ010000087">
    <property type="protein sequence ID" value="CAA0313134.1"/>
    <property type="molecule type" value="Genomic_DNA"/>
</dbReference>
<reference evidence="1 2" key="1">
    <citation type="submission" date="2019-12" db="EMBL/GenBank/DDBJ databases">
        <authorList>
            <person name="Jiao W.-B."/>
            <person name="Schneeberger K."/>
        </authorList>
    </citation>
    <scope>NUCLEOTIDE SEQUENCE [LARGE SCALE GENOMIC DNA]</scope>
    <source>
        <strain evidence="2">cv. C24</strain>
    </source>
</reference>
<dbReference type="AlphaFoldDB" id="A0A5S9WPC6"/>
<protein>
    <submittedName>
        <fullName evidence="1">Uncharacterized protein</fullName>
    </submittedName>
</protein>
<organism evidence="1 2">
    <name type="scientific">Arabidopsis thaliana</name>
    <name type="common">Mouse-ear cress</name>
    <dbReference type="NCBI Taxonomy" id="3702"/>
    <lineage>
        <taxon>Eukaryota</taxon>
        <taxon>Viridiplantae</taxon>
        <taxon>Streptophyta</taxon>
        <taxon>Embryophyta</taxon>
        <taxon>Tracheophyta</taxon>
        <taxon>Spermatophyta</taxon>
        <taxon>Magnoliopsida</taxon>
        <taxon>eudicotyledons</taxon>
        <taxon>Gunneridae</taxon>
        <taxon>Pentapetalae</taxon>
        <taxon>rosids</taxon>
        <taxon>malvids</taxon>
        <taxon>Brassicales</taxon>
        <taxon>Brassicaceae</taxon>
        <taxon>Camelineae</taxon>
        <taxon>Arabidopsis</taxon>
    </lineage>
</organism>
<evidence type="ECO:0000313" key="1">
    <source>
        <dbReference type="EMBL" id="CAA0313134.1"/>
    </source>
</evidence>
<dbReference type="Proteomes" id="UP000434276">
    <property type="component" value="Unassembled WGS sequence"/>
</dbReference>